<dbReference type="AlphaFoldDB" id="A0A8H6K5Q0"/>
<dbReference type="EMBL" id="WIGO01000183">
    <property type="protein sequence ID" value="KAF6824970.1"/>
    <property type="molecule type" value="Genomic_DNA"/>
</dbReference>
<sequence>MFATLNQPSMSEYPKIEALAIQLQGLDISDLPGLNGLHEALVELDRLLYRILINQPEPTVTGCWGYSRPNSKQQRDREGRLKVLLPTIHGLVQRRKELWAMYNERARPHLRPLQLLI</sequence>
<accession>A0A8H6K5Q0</accession>
<reference evidence="1" key="1">
    <citation type="journal article" date="2020" name="Phytopathology">
        <title>Genome Sequence Resources of Colletotrichum truncatum, C. plurivorum, C. musicola, and C. sojae: Four Species Pathogenic to Soybean (Glycine max).</title>
        <authorList>
            <person name="Rogerio F."/>
            <person name="Boufleur T.R."/>
            <person name="Ciampi-Guillardi M."/>
            <person name="Sukno S.A."/>
            <person name="Thon M.R."/>
            <person name="Massola Junior N.S."/>
            <person name="Baroncelli R."/>
        </authorList>
    </citation>
    <scope>NUCLEOTIDE SEQUENCE</scope>
    <source>
        <strain evidence="1">LFN00145</strain>
    </source>
</reference>
<organism evidence="1 2">
    <name type="scientific">Colletotrichum plurivorum</name>
    <dbReference type="NCBI Taxonomy" id="2175906"/>
    <lineage>
        <taxon>Eukaryota</taxon>
        <taxon>Fungi</taxon>
        <taxon>Dikarya</taxon>
        <taxon>Ascomycota</taxon>
        <taxon>Pezizomycotina</taxon>
        <taxon>Sordariomycetes</taxon>
        <taxon>Hypocreomycetidae</taxon>
        <taxon>Glomerellales</taxon>
        <taxon>Glomerellaceae</taxon>
        <taxon>Colletotrichum</taxon>
        <taxon>Colletotrichum orchidearum species complex</taxon>
    </lineage>
</organism>
<dbReference type="Proteomes" id="UP000654918">
    <property type="component" value="Unassembled WGS sequence"/>
</dbReference>
<protein>
    <submittedName>
        <fullName evidence="1">Uncharacterized protein</fullName>
    </submittedName>
</protein>
<gene>
    <name evidence="1" type="ORF">CPLU01_10570</name>
</gene>
<proteinExistence type="predicted"/>
<comment type="caution">
    <text evidence="1">The sequence shown here is derived from an EMBL/GenBank/DDBJ whole genome shotgun (WGS) entry which is preliminary data.</text>
</comment>
<evidence type="ECO:0000313" key="2">
    <source>
        <dbReference type="Proteomes" id="UP000654918"/>
    </source>
</evidence>
<evidence type="ECO:0000313" key="1">
    <source>
        <dbReference type="EMBL" id="KAF6824970.1"/>
    </source>
</evidence>
<keyword evidence="2" id="KW-1185">Reference proteome</keyword>
<name>A0A8H6K5Q0_9PEZI</name>